<evidence type="ECO:0000256" key="7">
    <source>
        <dbReference type="SAM" id="Phobius"/>
    </source>
</evidence>
<dbReference type="HOGENOM" id="CLU_056175_2_2_11"/>
<evidence type="ECO:0000256" key="5">
    <source>
        <dbReference type="ARBA" id="ARBA00022989"/>
    </source>
</evidence>
<dbReference type="EMBL" id="LT906467">
    <property type="protein sequence ID" value="SNV57081.1"/>
    <property type="molecule type" value="Genomic_DNA"/>
</dbReference>
<accession>A0A076NE67</accession>
<feature type="transmembrane region" description="Helical" evidence="7">
    <location>
        <begin position="104"/>
        <end position="120"/>
    </location>
</feature>
<feature type="transmembrane region" description="Helical" evidence="7">
    <location>
        <begin position="284"/>
        <end position="303"/>
    </location>
</feature>
<keyword evidence="10" id="KW-1185">Reference proteome</keyword>
<evidence type="ECO:0000256" key="1">
    <source>
        <dbReference type="ARBA" id="ARBA00004141"/>
    </source>
</evidence>
<dbReference type="RefSeq" id="WP_038588084.1">
    <property type="nucleotide sequence ID" value="NZ_CP009211.1"/>
</dbReference>
<keyword evidence="6 7" id="KW-0472">Membrane</keyword>
<evidence type="ECO:0000313" key="11">
    <source>
        <dbReference type="Proteomes" id="UP000215374"/>
    </source>
</evidence>
<feature type="transmembrane region" description="Helical" evidence="7">
    <location>
        <begin position="6"/>
        <end position="27"/>
    </location>
</feature>
<dbReference type="AlphaFoldDB" id="A0A076NE67"/>
<reference evidence="9 11" key="2">
    <citation type="submission" date="2017-06" db="EMBL/GenBank/DDBJ databases">
        <authorList>
            <consortium name="Pathogen Informatics"/>
        </authorList>
    </citation>
    <scope>NUCLEOTIDE SEQUENCE [LARGE SCALE GENOMIC DNA]</scope>
    <source>
        <strain evidence="9 11">NCTC13015</strain>
    </source>
</reference>
<dbReference type="OrthoDB" id="5405318at2"/>
<feature type="transmembrane region" description="Helical" evidence="7">
    <location>
        <begin position="231"/>
        <end position="264"/>
    </location>
</feature>
<evidence type="ECO:0000313" key="9">
    <source>
        <dbReference type="EMBL" id="SNV57081.1"/>
    </source>
</evidence>
<name>A0A076NE67_9CORY</name>
<dbReference type="eggNOG" id="COG0679">
    <property type="taxonomic scope" value="Bacteria"/>
</dbReference>
<proteinExistence type="predicted"/>
<organism evidence="8 10">
    <name type="scientific">Corynebacterium imitans</name>
    <dbReference type="NCBI Taxonomy" id="156978"/>
    <lineage>
        <taxon>Bacteria</taxon>
        <taxon>Bacillati</taxon>
        <taxon>Actinomycetota</taxon>
        <taxon>Actinomycetes</taxon>
        <taxon>Mycobacteriales</taxon>
        <taxon>Corynebacteriaceae</taxon>
        <taxon>Corynebacterium</taxon>
    </lineage>
</organism>
<dbReference type="PANTHER" id="PTHR36838:SF3">
    <property type="entry name" value="TRANSPORTER AUXIN EFFLUX CARRIER EC FAMILY"/>
    <property type="match status" value="1"/>
</dbReference>
<sequence>MLDVLTGFAIIFAVIGVGFLLAQKGVIGKGEARLQLNRIAFWAATPALIFSSVATSDTSAFASPVVGVIAIASVATMAIYWGLSALFFRRSVAETMAGAASSSYYNSVNIGLPIATYVIGDATYVIPALVLQMAVLSPIIIAGLNAEGGGLRSIGSSFIAGLTAPVVLAAFAGFAVSASGWQVPEPVMAPLEILGGASIPMILMSFGASLKGDGVLSQERLPTLTATTLKLVAMPALALLVGTAMGLNGTQLYAALILSALPTAQNVYNYTATYRVGETVARDTVFLTTFLSLPAMLVIAALFG</sequence>
<dbReference type="InterPro" id="IPR004776">
    <property type="entry name" value="Mem_transp_PIN-like"/>
</dbReference>
<dbReference type="EMBL" id="CP009211">
    <property type="protein sequence ID" value="AIJ32754.1"/>
    <property type="molecule type" value="Genomic_DNA"/>
</dbReference>
<dbReference type="PANTHER" id="PTHR36838">
    <property type="entry name" value="AUXIN EFFLUX CARRIER FAMILY PROTEIN"/>
    <property type="match status" value="1"/>
</dbReference>
<keyword evidence="2" id="KW-0813">Transport</keyword>
<feature type="transmembrane region" description="Helical" evidence="7">
    <location>
        <begin position="39"/>
        <end position="55"/>
    </location>
</feature>
<keyword evidence="4 7" id="KW-0812">Transmembrane</keyword>
<dbReference type="KEGG" id="cii:CIMIT_01445"/>
<dbReference type="GO" id="GO:0055085">
    <property type="term" value="P:transmembrane transport"/>
    <property type="evidence" value="ECO:0007669"/>
    <property type="project" value="InterPro"/>
</dbReference>
<evidence type="ECO:0000256" key="4">
    <source>
        <dbReference type="ARBA" id="ARBA00022692"/>
    </source>
</evidence>
<evidence type="ECO:0000256" key="2">
    <source>
        <dbReference type="ARBA" id="ARBA00022448"/>
    </source>
</evidence>
<evidence type="ECO:0000313" key="8">
    <source>
        <dbReference type="EMBL" id="AIJ32754.1"/>
    </source>
</evidence>
<evidence type="ECO:0000256" key="6">
    <source>
        <dbReference type="ARBA" id="ARBA00023136"/>
    </source>
</evidence>
<protein>
    <submittedName>
        <fullName evidence="8 9">Permease</fullName>
    </submittedName>
</protein>
<evidence type="ECO:0000313" key="10">
    <source>
        <dbReference type="Proteomes" id="UP000028780"/>
    </source>
</evidence>
<dbReference type="Pfam" id="PF03547">
    <property type="entry name" value="Mem_trans"/>
    <property type="match status" value="2"/>
</dbReference>
<feature type="transmembrane region" description="Helical" evidence="7">
    <location>
        <begin position="193"/>
        <end position="210"/>
    </location>
</feature>
<comment type="subcellular location">
    <subcellularLocation>
        <location evidence="1">Membrane</location>
        <topology evidence="1">Multi-pass membrane protein</topology>
    </subcellularLocation>
</comment>
<keyword evidence="5 7" id="KW-1133">Transmembrane helix</keyword>
<evidence type="ECO:0000256" key="3">
    <source>
        <dbReference type="ARBA" id="ARBA00022475"/>
    </source>
</evidence>
<dbReference type="GO" id="GO:0016020">
    <property type="term" value="C:membrane"/>
    <property type="evidence" value="ECO:0007669"/>
    <property type="project" value="UniProtKB-SubCell"/>
</dbReference>
<dbReference type="Proteomes" id="UP000215374">
    <property type="component" value="Chromosome 1"/>
</dbReference>
<dbReference type="Proteomes" id="UP000028780">
    <property type="component" value="Chromosome"/>
</dbReference>
<feature type="transmembrane region" description="Helical" evidence="7">
    <location>
        <begin position="158"/>
        <end position="181"/>
    </location>
</feature>
<keyword evidence="3" id="KW-1003">Cell membrane</keyword>
<reference evidence="8 10" key="1">
    <citation type="submission" date="2014-08" db="EMBL/GenBank/DDBJ databases">
        <title>Complete genome sequence of Corynebacterium imitans DSM 44264, isolated from a five-month-old boy with suspected pharyngeal diphtheria.</title>
        <authorList>
            <person name="Mollmann S."/>
            <person name="Albersmeier A."/>
            <person name="Ruckert C."/>
            <person name="Tauch A."/>
        </authorList>
    </citation>
    <scope>NUCLEOTIDE SEQUENCE [LARGE SCALE GENOMIC DNA]</scope>
    <source>
        <strain evidence="8 10">DSM 44264</strain>
    </source>
</reference>
<feature type="transmembrane region" description="Helical" evidence="7">
    <location>
        <begin position="126"/>
        <end position="146"/>
    </location>
</feature>
<feature type="transmembrane region" description="Helical" evidence="7">
    <location>
        <begin position="61"/>
        <end position="83"/>
    </location>
</feature>
<gene>
    <name evidence="8" type="ORF">CIMIT_01445</name>
    <name evidence="9" type="ORF">SAMEA4535761_00355</name>
</gene>